<sequence length="474" mass="51440">MVDSTLALLTQGYAWLPDLSRRKGPGPVRTRLLGKPAVALRGPAAVKFFYDEQHVRRRTALPEPILSTLFGHGAVHTLDGREHRARKALFVSLLQDAAGVAALAERVGEEWDRAAEEWSDRSEVTLFDEVGVLITRAVCAWAGVPLGAGPEGASRFGGPEGAEGSDAEVRRTARDLVAMVDGFATAGPRHWRARHSRRRQEKRLARLVEEIRREVRSADGASSGTGHPFTGSGTGHPLTDSGTGRPATDSGAGRPLSDSGAGGPVTAVEAVAAHREADGELLDPHTAAVEILNIIRPTVAVTWYTVFGAHALHRHPALREPLALDRPGYARAFAHELRRFYPFAPFVAGHAPADVEWHGEPIEAGTLVLLDLYGQNHDPGLWHEPYRFDPERFTGREPGRDELVPQGGGEAAEGHRCPGEDITLAVLSTLLPRLARLGHRVPEQDLRIPLDRMPTGPRSGFRITDVSTPRRSED</sequence>
<name>A0A0W7X7M0_9ACTN</name>
<evidence type="ECO:0000256" key="7">
    <source>
        <dbReference type="ARBA" id="ARBA00023033"/>
    </source>
</evidence>
<feature type="region of interest" description="Disordered" evidence="9">
    <location>
        <begin position="449"/>
        <end position="474"/>
    </location>
</feature>
<keyword evidence="3 8" id="KW-0349">Heme</keyword>
<dbReference type="GO" id="GO:0016705">
    <property type="term" value="F:oxidoreductase activity, acting on paired donors, with incorporation or reduction of molecular oxygen"/>
    <property type="evidence" value="ECO:0007669"/>
    <property type="project" value="InterPro"/>
</dbReference>
<dbReference type="Proteomes" id="UP000054804">
    <property type="component" value="Unassembled WGS sequence"/>
</dbReference>
<feature type="region of interest" description="Disordered" evidence="9">
    <location>
        <begin position="395"/>
        <end position="416"/>
    </location>
</feature>
<evidence type="ECO:0000256" key="2">
    <source>
        <dbReference type="ARBA" id="ARBA00010617"/>
    </source>
</evidence>
<evidence type="ECO:0000256" key="1">
    <source>
        <dbReference type="ARBA" id="ARBA00001971"/>
    </source>
</evidence>
<dbReference type="InterPro" id="IPR036396">
    <property type="entry name" value="Cyt_P450_sf"/>
</dbReference>
<evidence type="ECO:0000256" key="4">
    <source>
        <dbReference type="ARBA" id="ARBA00022723"/>
    </source>
</evidence>
<dbReference type="EMBL" id="LOCL01000029">
    <property type="protein sequence ID" value="KUF18950.1"/>
    <property type="molecule type" value="Genomic_DNA"/>
</dbReference>
<evidence type="ECO:0000313" key="10">
    <source>
        <dbReference type="EMBL" id="KUF18950.1"/>
    </source>
</evidence>
<keyword evidence="6 8" id="KW-0408">Iron</keyword>
<dbReference type="PANTHER" id="PTHR24286">
    <property type="entry name" value="CYTOCHROME P450 26"/>
    <property type="match status" value="1"/>
</dbReference>
<dbReference type="GO" id="GO:0020037">
    <property type="term" value="F:heme binding"/>
    <property type="evidence" value="ECO:0007669"/>
    <property type="project" value="InterPro"/>
</dbReference>
<accession>A0A0W7X7M0</accession>
<comment type="caution">
    <text evidence="10">The sequence shown here is derived from an EMBL/GenBank/DDBJ whole genome shotgun (WGS) entry which is preliminary data.</text>
</comment>
<evidence type="ECO:0000256" key="6">
    <source>
        <dbReference type="ARBA" id="ARBA00023004"/>
    </source>
</evidence>
<evidence type="ECO:0000256" key="5">
    <source>
        <dbReference type="ARBA" id="ARBA00023002"/>
    </source>
</evidence>
<dbReference type="GO" id="GO:0004497">
    <property type="term" value="F:monooxygenase activity"/>
    <property type="evidence" value="ECO:0007669"/>
    <property type="project" value="UniProtKB-KW"/>
</dbReference>
<dbReference type="CDD" id="cd11067">
    <property type="entry name" value="CYP152"/>
    <property type="match status" value="1"/>
</dbReference>
<dbReference type="InterPro" id="IPR001128">
    <property type="entry name" value="Cyt_P450"/>
</dbReference>
<protein>
    <submittedName>
        <fullName evidence="10">Cytochrome</fullName>
    </submittedName>
</protein>
<dbReference type="SUPFAM" id="SSF48264">
    <property type="entry name" value="Cytochrome P450"/>
    <property type="match status" value="1"/>
</dbReference>
<dbReference type="Pfam" id="PF00067">
    <property type="entry name" value="p450"/>
    <property type="match status" value="1"/>
</dbReference>
<keyword evidence="5" id="KW-0560">Oxidoreductase</keyword>
<dbReference type="RefSeq" id="WP_058847110.1">
    <property type="nucleotide sequence ID" value="NZ_LOCL01000029.1"/>
</dbReference>
<feature type="region of interest" description="Disordered" evidence="9">
    <location>
        <begin position="215"/>
        <end position="264"/>
    </location>
</feature>
<comment type="cofactor">
    <cofactor evidence="1 8">
        <name>heme</name>
        <dbReference type="ChEBI" id="CHEBI:30413"/>
    </cofactor>
</comment>
<keyword evidence="4 8" id="KW-0479">Metal-binding</keyword>
<evidence type="ECO:0000256" key="3">
    <source>
        <dbReference type="ARBA" id="ARBA00022617"/>
    </source>
</evidence>
<evidence type="ECO:0000256" key="9">
    <source>
        <dbReference type="SAM" id="MobiDB-lite"/>
    </source>
</evidence>
<comment type="similarity">
    <text evidence="2">Belongs to the cytochrome P450 family.</text>
</comment>
<dbReference type="PANTHER" id="PTHR24286:SF24">
    <property type="entry name" value="LANOSTEROL 14-ALPHA DEMETHYLASE"/>
    <property type="match status" value="1"/>
</dbReference>
<feature type="binding site" description="axial binding residue" evidence="8">
    <location>
        <position position="417"/>
    </location>
    <ligand>
        <name>heme</name>
        <dbReference type="ChEBI" id="CHEBI:30413"/>
    </ligand>
    <ligandPart>
        <name>Fe</name>
        <dbReference type="ChEBI" id="CHEBI:18248"/>
    </ligandPart>
</feature>
<dbReference type="PRINTS" id="PR00463">
    <property type="entry name" value="EP450I"/>
</dbReference>
<reference evidence="10 11" key="1">
    <citation type="submission" date="2015-12" db="EMBL/GenBank/DDBJ databases">
        <title>Draft genome sequence of Streptomyces silvensis ATCC 53525, a producer of novel hormone antagonists.</title>
        <authorList>
            <person name="Johnston C.W."/>
            <person name="Li Y."/>
            <person name="Magarvey N.A."/>
        </authorList>
    </citation>
    <scope>NUCLEOTIDE SEQUENCE [LARGE SCALE GENOMIC DNA]</scope>
    <source>
        <strain evidence="10 11">ATCC 53525</strain>
    </source>
</reference>
<proteinExistence type="inferred from homology"/>
<dbReference type="GO" id="GO:0005506">
    <property type="term" value="F:iron ion binding"/>
    <property type="evidence" value="ECO:0007669"/>
    <property type="project" value="InterPro"/>
</dbReference>
<evidence type="ECO:0000313" key="11">
    <source>
        <dbReference type="Proteomes" id="UP000054804"/>
    </source>
</evidence>
<keyword evidence="7" id="KW-0503">Monooxygenase</keyword>
<dbReference type="STRING" id="1765722.AT728_07995"/>
<dbReference type="Gene3D" id="1.10.630.10">
    <property type="entry name" value="Cytochrome P450"/>
    <property type="match status" value="1"/>
</dbReference>
<keyword evidence="11" id="KW-1185">Reference proteome</keyword>
<dbReference type="InterPro" id="IPR002401">
    <property type="entry name" value="Cyt_P450_E_grp-I"/>
</dbReference>
<gene>
    <name evidence="10" type="ORF">AT728_07995</name>
</gene>
<dbReference type="AlphaFoldDB" id="A0A0W7X7M0"/>
<dbReference type="GO" id="GO:0016125">
    <property type="term" value="P:sterol metabolic process"/>
    <property type="evidence" value="ECO:0007669"/>
    <property type="project" value="TreeGrafter"/>
</dbReference>
<organism evidence="10 11">
    <name type="scientific">Streptomyces silvensis</name>
    <dbReference type="NCBI Taxonomy" id="1765722"/>
    <lineage>
        <taxon>Bacteria</taxon>
        <taxon>Bacillati</taxon>
        <taxon>Actinomycetota</taxon>
        <taxon>Actinomycetes</taxon>
        <taxon>Kitasatosporales</taxon>
        <taxon>Streptomycetaceae</taxon>
        <taxon>Streptomyces</taxon>
    </lineage>
</organism>
<evidence type="ECO:0000256" key="8">
    <source>
        <dbReference type="PIRSR" id="PIRSR602401-1"/>
    </source>
</evidence>